<proteinExistence type="predicted"/>
<dbReference type="InterPro" id="IPR021701">
    <property type="entry name" value="DUF3284"/>
</dbReference>
<comment type="caution">
    <text evidence="1">The sequence shown here is derived from an EMBL/GenBank/DDBJ whole genome shotgun (WGS) entry which is preliminary data.</text>
</comment>
<organism evidence="1 2">
    <name type="scientific">Loigolactobacillus jiayinensis</name>
    <dbReference type="NCBI Taxonomy" id="2486016"/>
    <lineage>
        <taxon>Bacteria</taxon>
        <taxon>Bacillati</taxon>
        <taxon>Bacillota</taxon>
        <taxon>Bacilli</taxon>
        <taxon>Lactobacillales</taxon>
        <taxon>Lactobacillaceae</taxon>
        <taxon>Loigolactobacillus</taxon>
    </lineage>
</organism>
<name>A0ABW1RAC7_9LACO</name>
<keyword evidence="2" id="KW-1185">Reference proteome</keyword>
<dbReference type="EMBL" id="JBHSSL010000018">
    <property type="protein sequence ID" value="MFC6169427.1"/>
    <property type="molecule type" value="Genomic_DNA"/>
</dbReference>
<dbReference type="Proteomes" id="UP001596289">
    <property type="component" value="Unassembled WGS sequence"/>
</dbReference>
<protein>
    <submittedName>
        <fullName evidence="1">DUF3284 domain-containing protein</fullName>
    </submittedName>
</protein>
<sequence>MMEIKQTLKLPPNALYTKIIDSVLYDIQQQTGKKLNPNQLTNFSYRKGFGGQSSGRVTITANRPGECYHYRTETNRNQYLVGYDIQTVAAGQQSLLTYSEKVVANRDGQQLNNWLSVAILGFNRRRHFKKMLRAMEAEYQVAN</sequence>
<evidence type="ECO:0000313" key="1">
    <source>
        <dbReference type="EMBL" id="MFC6169427.1"/>
    </source>
</evidence>
<reference evidence="2" key="1">
    <citation type="journal article" date="2019" name="Int. J. Syst. Evol. Microbiol.">
        <title>The Global Catalogue of Microorganisms (GCM) 10K type strain sequencing project: providing services to taxonomists for standard genome sequencing and annotation.</title>
        <authorList>
            <consortium name="The Broad Institute Genomics Platform"/>
            <consortium name="The Broad Institute Genome Sequencing Center for Infectious Disease"/>
            <person name="Wu L."/>
            <person name="Ma J."/>
        </authorList>
    </citation>
    <scope>NUCLEOTIDE SEQUENCE [LARGE SCALE GENOMIC DNA]</scope>
    <source>
        <strain evidence="2">CCM 8904</strain>
    </source>
</reference>
<evidence type="ECO:0000313" key="2">
    <source>
        <dbReference type="Proteomes" id="UP001596289"/>
    </source>
</evidence>
<dbReference type="Pfam" id="PF11687">
    <property type="entry name" value="DUF3284"/>
    <property type="match status" value="1"/>
</dbReference>
<dbReference type="RefSeq" id="WP_125551294.1">
    <property type="nucleotide sequence ID" value="NZ_JBHSSL010000018.1"/>
</dbReference>
<gene>
    <name evidence="1" type="ORF">ACFQGP_02405</name>
</gene>
<accession>A0ABW1RAC7</accession>